<dbReference type="CDD" id="cd06171">
    <property type="entry name" value="Sigma70_r4"/>
    <property type="match status" value="1"/>
</dbReference>
<dbReference type="SUPFAM" id="SSF88946">
    <property type="entry name" value="Sigma2 domain of RNA polymerase sigma factors"/>
    <property type="match status" value="1"/>
</dbReference>
<gene>
    <name evidence="8" type="ORF">DSL64_23455</name>
</gene>
<evidence type="ECO:0000313" key="9">
    <source>
        <dbReference type="Proteomes" id="UP000256373"/>
    </source>
</evidence>
<evidence type="ECO:0000259" key="7">
    <source>
        <dbReference type="Pfam" id="PF08281"/>
    </source>
</evidence>
<organism evidence="8 9">
    <name type="scientific">Dyadobacter luteus</name>
    <dbReference type="NCBI Taxonomy" id="2259619"/>
    <lineage>
        <taxon>Bacteria</taxon>
        <taxon>Pseudomonadati</taxon>
        <taxon>Bacteroidota</taxon>
        <taxon>Cytophagia</taxon>
        <taxon>Cytophagales</taxon>
        <taxon>Spirosomataceae</taxon>
        <taxon>Dyadobacter</taxon>
    </lineage>
</organism>
<dbReference type="Gene3D" id="1.10.10.10">
    <property type="entry name" value="Winged helix-like DNA-binding domain superfamily/Winged helix DNA-binding domain"/>
    <property type="match status" value="1"/>
</dbReference>
<dbReference type="Proteomes" id="UP000256373">
    <property type="component" value="Unassembled WGS sequence"/>
</dbReference>
<sequence length="183" mass="21447">MKQSEEQVWIENVKNGDPSSYSFLVNRYKDMAYTIALKILKSAEDAEDAAQESFIKAYQQLYSFQGAAKFSTWLYTIVYRTSISKLNRNRILTYSIDEDLNEDYIYDYSDSQLDQLQHTERSVFVRKAIGKLPESESLLITLFYLNENTVKEIEEITGMSESNIKVKLFRARKILEKELQFLL</sequence>
<dbReference type="PANTHER" id="PTHR43133:SF8">
    <property type="entry name" value="RNA POLYMERASE SIGMA FACTOR HI_1459-RELATED"/>
    <property type="match status" value="1"/>
</dbReference>
<evidence type="ECO:0000256" key="5">
    <source>
        <dbReference type="ARBA" id="ARBA00023163"/>
    </source>
</evidence>
<evidence type="ECO:0000256" key="3">
    <source>
        <dbReference type="ARBA" id="ARBA00023082"/>
    </source>
</evidence>
<accession>A0A3D8Y4V7</accession>
<dbReference type="InterPro" id="IPR014284">
    <property type="entry name" value="RNA_pol_sigma-70_dom"/>
</dbReference>
<keyword evidence="9" id="KW-1185">Reference proteome</keyword>
<feature type="domain" description="RNA polymerase sigma-70 region 2" evidence="6">
    <location>
        <begin position="24"/>
        <end position="90"/>
    </location>
</feature>
<dbReference type="Gene3D" id="1.10.1740.10">
    <property type="match status" value="1"/>
</dbReference>
<proteinExistence type="inferred from homology"/>
<reference evidence="8 9" key="1">
    <citation type="submission" date="2018-07" db="EMBL/GenBank/DDBJ databases">
        <title>Dyadobacter roseus sp. nov., isolated from rose rhizosphere soil.</title>
        <authorList>
            <person name="Chen L."/>
        </authorList>
    </citation>
    <scope>NUCLEOTIDE SEQUENCE [LARGE SCALE GENOMIC DNA]</scope>
    <source>
        <strain evidence="8 9">RS19</strain>
    </source>
</reference>
<keyword evidence="3" id="KW-0731">Sigma factor</keyword>
<comment type="caution">
    <text evidence="8">The sequence shown here is derived from an EMBL/GenBank/DDBJ whole genome shotgun (WGS) entry which is preliminary data.</text>
</comment>
<dbReference type="Pfam" id="PF04542">
    <property type="entry name" value="Sigma70_r2"/>
    <property type="match status" value="1"/>
</dbReference>
<evidence type="ECO:0000259" key="6">
    <source>
        <dbReference type="Pfam" id="PF04542"/>
    </source>
</evidence>
<evidence type="ECO:0000256" key="1">
    <source>
        <dbReference type="ARBA" id="ARBA00010641"/>
    </source>
</evidence>
<dbReference type="SUPFAM" id="SSF88659">
    <property type="entry name" value="Sigma3 and sigma4 domains of RNA polymerase sigma factors"/>
    <property type="match status" value="1"/>
</dbReference>
<dbReference type="GO" id="GO:0016987">
    <property type="term" value="F:sigma factor activity"/>
    <property type="evidence" value="ECO:0007669"/>
    <property type="project" value="UniProtKB-KW"/>
</dbReference>
<dbReference type="OrthoDB" id="1027298at2"/>
<keyword evidence="4" id="KW-0238">DNA-binding</keyword>
<dbReference type="InterPro" id="IPR013325">
    <property type="entry name" value="RNA_pol_sigma_r2"/>
</dbReference>
<keyword evidence="5" id="KW-0804">Transcription</keyword>
<dbReference type="AlphaFoldDB" id="A0A3D8Y4V7"/>
<comment type="similarity">
    <text evidence="1">Belongs to the sigma-70 factor family. ECF subfamily.</text>
</comment>
<dbReference type="NCBIfam" id="TIGR02937">
    <property type="entry name" value="sigma70-ECF"/>
    <property type="match status" value="1"/>
</dbReference>
<dbReference type="InterPro" id="IPR013249">
    <property type="entry name" value="RNA_pol_sigma70_r4_t2"/>
</dbReference>
<dbReference type="InterPro" id="IPR039425">
    <property type="entry name" value="RNA_pol_sigma-70-like"/>
</dbReference>
<name>A0A3D8Y4V7_9BACT</name>
<evidence type="ECO:0000256" key="2">
    <source>
        <dbReference type="ARBA" id="ARBA00023015"/>
    </source>
</evidence>
<dbReference type="RefSeq" id="WP_115833391.1">
    <property type="nucleotide sequence ID" value="NZ_QNUL01000027.1"/>
</dbReference>
<keyword evidence="2" id="KW-0805">Transcription regulation</keyword>
<dbReference type="InterPro" id="IPR036388">
    <property type="entry name" value="WH-like_DNA-bd_sf"/>
</dbReference>
<dbReference type="EMBL" id="QNUL01000027">
    <property type="protein sequence ID" value="REA57489.1"/>
    <property type="molecule type" value="Genomic_DNA"/>
</dbReference>
<dbReference type="Pfam" id="PF08281">
    <property type="entry name" value="Sigma70_r4_2"/>
    <property type="match status" value="1"/>
</dbReference>
<protein>
    <submittedName>
        <fullName evidence="8">RNA polymerase subunit sigma-24</fullName>
    </submittedName>
</protein>
<dbReference type="InterPro" id="IPR007627">
    <property type="entry name" value="RNA_pol_sigma70_r2"/>
</dbReference>
<dbReference type="GO" id="GO:0006352">
    <property type="term" value="P:DNA-templated transcription initiation"/>
    <property type="evidence" value="ECO:0007669"/>
    <property type="project" value="InterPro"/>
</dbReference>
<dbReference type="PANTHER" id="PTHR43133">
    <property type="entry name" value="RNA POLYMERASE ECF-TYPE SIGMA FACTO"/>
    <property type="match status" value="1"/>
</dbReference>
<feature type="domain" description="RNA polymerase sigma factor 70 region 4 type 2" evidence="7">
    <location>
        <begin position="125"/>
        <end position="174"/>
    </location>
</feature>
<evidence type="ECO:0000313" key="8">
    <source>
        <dbReference type="EMBL" id="REA57489.1"/>
    </source>
</evidence>
<evidence type="ECO:0000256" key="4">
    <source>
        <dbReference type="ARBA" id="ARBA00023125"/>
    </source>
</evidence>
<dbReference type="GO" id="GO:0003677">
    <property type="term" value="F:DNA binding"/>
    <property type="evidence" value="ECO:0007669"/>
    <property type="project" value="UniProtKB-KW"/>
</dbReference>
<dbReference type="InterPro" id="IPR013324">
    <property type="entry name" value="RNA_pol_sigma_r3/r4-like"/>
</dbReference>